<feature type="transmembrane region" description="Helical" evidence="1">
    <location>
        <begin position="113"/>
        <end position="133"/>
    </location>
</feature>
<sequence length="374" mass="40111">MVNLTIFFHVQRVTGSISLAGLASGSYQLSLSLSLGYRAFLIEKFGQQKPLLMLVPIYSLMVYFYKYIDSTFLLVALPLLMGMASPPINLSVRPLWKAAAPIQLLRTSYALDLIAINITTILGPLFATTLAFSSRPETAIELCALLQLVGGLGLSLTAVSRSWVPEGKDKKEGGIWKSKGLQILAVQSAGFGIAAGAFSVGIPAFTLIEGVPKWSAVVFTGMAVASVFGGLMSGLISRKTSPVSALILSNGLWALMTVPFALTHANWSLLTVAIFYGFFTGILRVFFWEVIEAVRPAGTALTAVGMLWTVEGLCMAIGAAAGGWSADHLSPRATLLMITISLAISFFTIIVNSSKLKTLYKNHLEDANERAKHL</sequence>
<feature type="transmembrane region" description="Helical" evidence="1">
    <location>
        <begin position="139"/>
        <end position="159"/>
    </location>
</feature>
<organism evidence="2">
    <name type="scientific">freshwater metagenome</name>
    <dbReference type="NCBI Taxonomy" id="449393"/>
    <lineage>
        <taxon>unclassified sequences</taxon>
        <taxon>metagenomes</taxon>
        <taxon>ecological metagenomes</taxon>
    </lineage>
</organism>
<feature type="transmembrane region" description="Helical" evidence="1">
    <location>
        <begin position="243"/>
        <end position="261"/>
    </location>
</feature>
<evidence type="ECO:0000313" key="3">
    <source>
        <dbReference type="EMBL" id="CAB4720813.1"/>
    </source>
</evidence>
<feature type="transmembrane region" description="Helical" evidence="1">
    <location>
        <begin position="180"/>
        <end position="208"/>
    </location>
</feature>
<reference evidence="2" key="1">
    <citation type="submission" date="2020-05" db="EMBL/GenBank/DDBJ databases">
        <authorList>
            <person name="Chiriac C."/>
            <person name="Salcher M."/>
            <person name="Ghai R."/>
            <person name="Kavagutti S V."/>
        </authorList>
    </citation>
    <scope>NUCLEOTIDE SEQUENCE</scope>
</reference>
<dbReference type="PANTHER" id="PTHR23542:SF1">
    <property type="entry name" value="MAJOR FACILITATOR SUPERFAMILY (MFS) PROFILE DOMAIN-CONTAINING PROTEIN"/>
    <property type="match status" value="1"/>
</dbReference>
<feature type="transmembrane region" description="Helical" evidence="1">
    <location>
        <begin position="17"/>
        <end position="39"/>
    </location>
</feature>
<evidence type="ECO:0000256" key="1">
    <source>
        <dbReference type="SAM" id="Phobius"/>
    </source>
</evidence>
<dbReference type="Pfam" id="PF07690">
    <property type="entry name" value="MFS_1"/>
    <property type="match status" value="1"/>
</dbReference>
<dbReference type="AlphaFoldDB" id="A0A6J6GRJ7"/>
<dbReference type="Gene3D" id="1.20.1250.20">
    <property type="entry name" value="MFS general substrate transporter like domains"/>
    <property type="match status" value="1"/>
</dbReference>
<dbReference type="EMBL" id="CAEZYJ010000075">
    <property type="protein sequence ID" value="CAB4720813.1"/>
    <property type="molecule type" value="Genomic_DNA"/>
</dbReference>
<name>A0A6J6GRJ7_9ZZZZ</name>
<feature type="transmembrane region" description="Helical" evidence="1">
    <location>
        <begin position="74"/>
        <end position="92"/>
    </location>
</feature>
<dbReference type="SUPFAM" id="SSF103473">
    <property type="entry name" value="MFS general substrate transporter"/>
    <property type="match status" value="1"/>
</dbReference>
<dbReference type="EMBL" id="CAEZUJ010000042">
    <property type="protein sequence ID" value="CAB4603897.1"/>
    <property type="molecule type" value="Genomic_DNA"/>
</dbReference>
<proteinExistence type="predicted"/>
<keyword evidence="1" id="KW-0472">Membrane</keyword>
<dbReference type="GO" id="GO:0022857">
    <property type="term" value="F:transmembrane transporter activity"/>
    <property type="evidence" value="ECO:0007669"/>
    <property type="project" value="InterPro"/>
</dbReference>
<protein>
    <submittedName>
        <fullName evidence="2">Unannotated protein</fullName>
    </submittedName>
</protein>
<gene>
    <name evidence="2" type="ORF">UFOPK1811_01005</name>
    <name evidence="3" type="ORF">UFOPK2659_00629</name>
    <name evidence="4" type="ORF">UFOPK4209_00561</name>
</gene>
<keyword evidence="1" id="KW-1133">Transmembrane helix</keyword>
<feature type="transmembrane region" description="Helical" evidence="1">
    <location>
        <begin position="299"/>
        <end position="321"/>
    </location>
</feature>
<dbReference type="EMBL" id="CAFBPY010000070">
    <property type="protein sequence ID" value="CAB5037253.1"/>
    <property type="molecule type" value="Genomic_DNA"/>
</dbReference>
<feature type="transmembrane region" description="Helical" evidence="1">
    <location>
        <begin position="267"/>
        <end position="287"/>
    </location>
</feature>
<evidence type="ECO:0000313" key="4">
    <source>
        <dbReference type="EMBL" id="CAB5037253.1"/>
    </source>
</evidence>
<dbReference type="InterPro" id="IPR011701">
    <property type="entry name" value="MFS"/>
</dbReference>
<accession>A0A6J6GRJ7</accession>
<feature type="transmembrane region" description="Helical" evidence="1">
    <location>
        <begin position="214"/>
        <end position="236"/>
    </location>
</feature>
<dbReference type="PANTHER" id="PTHR23542">
    <property type="match status" value="1"/>
</dbReference>
<evidence type="ECO:0000313" key="2">
    <source>
        <dbReference type="EMBL" id="CAB4603897.1"/>
    </source>
</evidence>
<dbReference type="InterPro" id="IPR036259">
    <property type="entry name" value="MFS_trans_sf"/>
</dbReference>
<feature type="transmembrane region" description="Helical" evidence="1">
    <location>
        <begin position="333"/>
        <end position="351"/>
    </location>
</feature>
<keyword evidence="1" id="KW-0812">Transmembrane</keyword>